<evidence type="ECO:0000256" key="3">
    <source>
        <dbReference type="ARBA" id="ARBA00008655"/>
    </source>
</evidence>
<gene>
    <name evidence="16" type="ORF">CRM22_001026</name>
</gene>
<feature type="transmembrane region" description="Helical" evidence="14">
    <location>
        <begin position="77"/>
        <end position="98"/>
    </location>
</feature>
<name>A0A4S2MIJ8_OPIFE</name>
<comment type="similarity">
    <text evidence="3">Belongs to the 1-acyl-sn-glycerol-3-phosphate acyltransferase family.</text>
</comment>
<evidence type="ECO:0000256" key="4">
    <source>
        <dbReference type="ARBA" id="ARBA00022516"/>
    </source>
</evidence>
<evidence type="ECO:0000259" key="15">
    <source>
        <dbReference type="SMART" id="SM00563"/>
    </source>
</evidence>
<reference evidence="16 17" key="1">
    <citation type="journal article" date="2019" name="BMC Genomics">
        <title>New insights from Opisthorchis felineus genome: update on genomics of the epidemiologically important liver flukes.</title>
        <authorList>
            <person name="Ershov N.I."/>
            <person name="Mordvinov V.A."/>
            <person name="Prokhortchouk E.B."/>
            <person name="Pakharukova M.Y."/>
            <person name="Gunbin K.V."/>
            <person name="Ustyantsev K."/>
            <person name="Genaev M.A."/>
            <person name="Blinov A.G."/>
            <person name="Mazur A."/>
            <person name="Boulygina E."/>
            <person name="Tsygankova S."/>
            <person name="Khrameeva E."/>
            <person name="Chekanov N."/>
            <person name="Fan G."/>
            <person name="Xiao A."/>
            <person name="Zhang H."/>
            <person name="Xu X."/>
            <person name="Yang H."/>
            <person name="Solovyev V."/>
            <person name="Lee S.M."/>
            <person name="Liu X."/>
            <person name="Afonnikov D.A."/>
            <person name="Skryabin K.G."/>
        </authorList>
    </citation>
    <scope>NUCLEOTIDE SEQUENCE [LARGE SCALE GENOMIC DNA]</scope>
    <source>
        <strain evidence="16">AK-0245</strain>
        <tissue evidence="16">Whole organism</tissue>
    </source>
</reference>
<dbReference type="Pfam" id="PF01553">
    <property type="entry name" value="Acyltransferase"/>
    <property type="match status" value="1"/>
</dbReference>
<dbReference type="SUPFAM" id="SSF56219">
    <property type="entry name" value="DNase I-like"/>
    <property type="match status" value="1"/>
</dbReference>
<keyword evidence="6 14" id="KW-0812">Transmembrane</keyword>
<feature type="transmembrane region" description="Helical" evidence="14">
    <location>
        <begin position="45"/>
        <end position="65"/>
    </location>
</feature>
<evidence type="ECO:0000256" key="7">
    <source>
        <dbReference type="ARBA" id="ARBA00022989"/>
    </source>
</evidence>
<keyword evidence="12" id="KW-0012">Acyltransferase</keyword>
<evidence type="ECO:0000256" key="6">
    <source>
        <dbReference type="ARBA" id="ARBA00022692"/>
    </source>
</evidence>
<dbReference type="Pfam" id="PF03372">
    <property type="entry name" value="Exo_endo_phos"/>
    <property type="match status" value="1"/>
</dbReference>
<evidence type="ECO:0000256" key="1">
    <source>
        <dbReference type="ARBA" id="ARBA00004370"/>
    </source>
</evidence>
<protein>
    <recommendedName>
        <fullName evidence="15">Phospholipid/glycerol acyltransferase domain-containing protein</fullName>
    </recommendedName>
</protein>
<dbReference type="Gene3D" id="1.10.8.10">
    <property type="entry name" value="DNA helicase RuvA subunit, C-terminal domain"/>
    <property type="match status" value="1"/>
</dbReference>
<dbReference type="InterPro" id="IPR002123">
    <property type="entry name" value="Plipid/glycerol_acylTrfase"/>
</dbReference>
<dbReference type="EMBL" id="SJOL01001962">
    <property type="protein sequence ID" value="TGZ74298.1"/>
    <property type="molecule type" value="Genomic_DNA"/>
</dbReference>
<dbReference type="PANTHER" id="PTHR23063:SF52">
    <property type="entry name" value="LYSOPHOSPHATIDYLCHOLINE ACYLTRANSFERASE"/>
    <property type="match status" value="1"/>
</dbReference>
<dbReference type="GO" id="GO:0005783">
    <property type="term" value="C:endoplasmic reticulum"/>
    <property type="evidence" value="ECO:0007669"/>
    <property type="project" value="TreeGrafter"/>
</dbReference>
<dbReference type="GO" id="GO:0008654">
    <property type="term" value="P:phospholipid biosynthetic process"/>
    <property type="evidence" value="ECO:0007669"/>
    <property type="project" value="UniProtKB-KW"/>
</dbReference>
<comment type="caution">
    <text evidence="16">The sequence shown here is derived from an EMBL/GenBank/DDBJ whole genome shotgun (WGS) entry which is preliminary data.</text>
</comment>
<accession>A0A4S2MIJ8</accession>
<feature type="domain" description="Phospholipid/glycerol acyltransferase" evidence="15">
    <location>
        <begin position="112"/>
        <end position="222"/>
    </location>
</feature>
<organism evidence="16 17">
    <name type="scientific">Opisthorchis felineus</name>
    <dbReference type="NCBI Taxonomy" id="147828"/>
    <lineage>
        <taxon>Eukaryota</taxon>
        <taxon>Metazoa</taxon>
        <taxon>Spiralia</taxon>
        <taxon>Lophotrochozoa</taxon>
        <taxon>Platyhelminthes</taxon>
        <taxon>Trematoda</taxon>
        <taxon>Digenea</taxon>
        <taxon>Opisthorchiida</taxon>
        <taxon>Opisthorchiata</taxon>
        <taxon>Opisthorchiidae</taxon>
        <taxon>Opisthorchis</taxon>
    </lineage>
</organism>
<dbReference type="SUPFAM" id="SSF46934">
    <property type="entry name" value="UBA-like"/>
    <property type="match status" value="1"/>
</dbReference>
<dbReference type="Pfam" id="PF14555">
    <property type="entry name" value="UBA_4"/>
    <property type="match status" value="1"/>
</dbReference>
<dbReference type="PANTHER" id="PTHR23063">
    <property type="entry name" value="PHOSPHOLIPID ACYLTRANSFERASE"/>
    <property type="match status" value="1"/>
</dbReference>
<evidence type="ECO:0000313" key="17">
    <source>
        <dbReference type="Proteomes" id="UP000308267"/>
    </source>
</evidence>
<dbReference type="InterPro" id="IPR045252">
    <property type="entry name" value="LPCAT1-like"/>
</dbReference>
<keyword evidence="9 14" id="KW-0472">Membrane</keyword>
<dbReference type="GO" id="GO:0016020">
    <property type="term" value="C:membrane"/>
    <property type="evidence" value="ECO:0007669"/>
    <property type="project" value="UniProtKB-SubCell"/>
</dbReference>
<evidence type="ECO:0000313" key="16">
    <source>
        <dbReference type="EMBL" id="TGZ74298.1"/>
    </source>
</evidence>
<dbReference type="InterPro" id="IPR005135">
    <property type="entry name" value="Endo/exonuclease/phosphatase"/>
</dbReference>
<evidence type="ECO:0000256" key="8">
    <source>
        <dbReference type="ARBA" id="ARBA00023098"/>
    </source>
</evidence>
<keyword evidence="7 14" id="KW-1133">Transmembrane helix</keyword>
<evidence type="ECO:0000256" key="11">
    <source>
        <dbReference type="ARBA" id="ARBA00023264"/>
    </source>
</evidence>
<evidence type="ECO:0000256" key="9">
    <source>
        <dbReference type="ARBA" id="ARBA00023136"/>
    </source>
</evidence>
<dbReference type="STRING" id="147828.A0A4S2MIJ8"/>
<sequence>MFNPHGSISLHLSPFEYRCKISALHCLKMCLLSVIVLPVRALATGLTFLLALGLANFITPGYSHATLKPQRDLKRRLLMPILILLSRTVYFLGGIHWVTVKGERAPRSLAPIIVLGPHSSFLDSLAVVVMGMPSCVATVGHANSFIGGVIRVLQPILVNREDRHSREKTVSAICLRANSREDWPQLLIFPEGTCTNRTCLVSFRLGAFQPGLPVQPVLLRWPNRTDTSTWVWKGPSVWKLLWMTFSQFTTRFEIEFLPVYNPNPEERMDPRLYANNVRSKMAEALNIPTCDLLYDDFCRFQIANECGLPDPEGMVYLHALLRTAFSFERFEDPRQCENASYRDWVHVRLEKLLSIARHMGYLSQLAFIDAIFPNVQPNERETFLLNKAVQHYAIESSTGVDFRMFITRACLFLFASDLRTAIRYAVMAFPPKEPHFPNSPTEPLAMSGSYDLVQTWAIRHSDAKQLILYLFNARQQGTDILELINLSVECFDQDTRTSDINESVPVHPDRLYAALNAVSLPFPRSYLQFETLLSKTLGKRGRPLLHFDGTITSDLRPMYPVLQTKGYRFRTNFVAPQLNMARRDHLVPMEVDPASSGDGDDFMRRCSEFAEVTHTDNALAMMYLQDREWNLEKALSDYFRENGGPSNPVTRAYVDLTESDDQSELDKSVMFQRSNILNVLSWNIDGLDKTNFHVRLKAILSCLKSELPDIVCLQEVVLESLDALRTQLEEDYHVFSATDDSHANCIHYFVALLVRKYPGISIDLSSFAVTPFCGSQMGRQTVAIDVLLDRSRWSAKDVTHPPIRENNNQPSPPPLRLRVITAHLESCRDGGTERKSQLKQVWGKMLQLSTNSNVGLSQTQVACIFCGDLNLRDSEVSQLGGLPVGLQDVWEQTGARPELKSTWDPIRNSNAGRFSKYVPAKHPQSHRYDRMYFCSGGYLKPIDFGLRGLERIQKHTCFPSDHWGILGRFVIMC</sequence>
<keyword evidence="17" id="KW-1185">Reference proteome</keyword>
<keyword evidence="10" id="KW-0594">Phospholipid biosynthesis</keyword>
<keyword evidence="11" id="KW-1208">Phospholipid metabolism</keyword>
<comment type="pathway">
    <text evidence="13">Phospholipid metabolism.</text>
</comment>
<keyword evidence="4" id="KW-0444">Lipid biosynthesis</keyword>
<dbReference type="AlphaFoldDB" id="A0A4S2MIJ8"/>
<dbReference type="Gene3D" id="3.60.10.10">
    <property type="entry name" value="Endonuclease/exonuclease/phosphatase"/>
    <property type="match status" value="1"/>
</dbReference>
<dbReference type="Proteomes" id="UP000308267">
    <property type="component" value="Unassembled WGS sequence"/>
</dbReference>
<evidence type="ECO:0000256" key="12">
    <source>
        <dbReference type="ARBA" id="ARBA00023315"/>
    </source>
</evidence>
<evidence type="ECO:0000256" key="5">
    <source>
        <dbReference type="ARBA" id="ARBA00022679"/>
    </source>
</evidence>
<keyword evidence="8" id="KW-0443">Lipid metabolism</keyword>
<comment type="subcellular location">
    <subcellularLocation>
        <location evidence="1">Membrane</location>
    </subcellularLocation>
</comment>
<evidence type="ECO:0000256" key="2">
    <source>
        <dbReference type="ARBA" id="ARBA00005189"/>
    </source>
</evidence>
<evidence type="ECO:0000256" key="10">
    <source>
        <dbReference type="ARBA" id="ARBA00023209"/>
    </source>
</evidence>
<dbReference type="GO" id="GO:0008374">
    <property type="term" value="F:O-acyltransferase activity"/>
    <property type="evidence" value="ECO:0007669"/>
    <property type="project" value="InterPro"/>
</dbReference>
<dbReference type="InterPro" id="IPR036691">
    <property type="entry name" value="Endo/exonu/phosph_ase_sf"/>
</dbReference>
<dbReference type="CDD" id="cd09080">
    <property type="entry name" value="TDP2"/>
    <property type="match status" value="1"/>
</dbReference>
<dbReference type="InterPro" id="IPR009060">
    <property type="entry name" value="UBA-like_sf"/>
</dbReference>
<dbReference type="GO" id="GO:0042171">
    <property type="term" value="F:lysophosphatidic acid acyltransferase activity"/>
    <property type="evidence" value="ECO:0007669"/>
    <property type="project" value="TreeGrafter"/>
</dbReference>
<dbReference type="CDD" id="cd14672">
    <property type="entry name" value="UBA_ceTYDP2_like"/>
    <property type="match status" value="1"/>
</dbReference>
<proteinExistence type="inferred from homology"/>
<dbReference type="CDD" id="cd07991">
    <property type="entry name" value="LPLAT_LPCAT1-like"/>
    <property type="match status" value="1"/>
</dbReference>
<evidence type="ECO:0000256" key="13">
    <source>
        <dbReference type="ARBA" id="ARBA00025707"/>
    </source>
</evidence>
<dbReference type="SMART" id="SM00563">
    <property type="entry name" value="PlsC"/>
    <property type="match status" value="1"/>
</dbReference>
<keyword evidence="5" id="KW-0808">Transferase</keyword>
<dbReference type="SUPFAM" id="SSF69593">
    <property type="entry name" value="Glycerol-3-phosphate (1)-acyltransferase"/>
    <property type="match status" value="1"/>
</dbReference>
<evidence type="ECO:0000256" key="14">
    <source>
        <dbReference type="SAM" id="Phobius"/>
    </source>
</evidence>
<comment type="pathway">
    <text evidence="2">Lipid metabolism.</text>
</comment>
<dbReference type="OrthoDB" id="272512at2759"/>